<sequence>MANFVPPTPSCQGSVRDNQYSASRDSASNSSAGVRSPSYRRDDLYHNGIGIRRADEQLPNHVSHNIAQVLQAPRSSPSPSPEQMSGYMQRLEALGRGCTEEEVKDFLCDTVFPTDSDPVYGRRGGLETSKSVPMLSYLVPALPQAAFRVTQPEPDLLYGYSGDANDGAFTRAQHIAQAGLDPRNPRSAEAQGGTRGDLWVAANQCAGAGAACLNAADKFNTVLAKCQDATRVDALSYAVGVDNNIAQLFISSFWPTQPDAVQQVTQNK</sequence>
<feature type="compositionally biased region" description="Low complexity" evidence="1">
    <location>
        <begin position="21"/>
        <end position="32"/>
    </location>
</feature>
<gene>
    <name evidence="2" type="ORF">KHLLAP_LOCUS2620</name>
</gene>
<feature type="region of interest" description="Disordered" evidence="1">
    <location>
        <begin position="1"/>
        <end position="42"/>
    </location>
</feature>
<name>A0AAI8VCR4_9PEZI</name>
<comment type="caution">
    <text evidence="2">The sequence shown here is derived from an EMBL/GenBank/DDBJ whole genome shotgun (WGS) entry which is preliminary data.</text>
</comment>
<evidence type="ECO:0000313" key="3">
    <source>
        <dbReference type="Proteomes" id="UP001295740"/>
    </source>
</evidence>
<evidence type="ECO:0000256" key="1">
    <source>
        <dbReference type="SAM" id="MobiDB-lite"/>
    </source>
</evidence>
<dbReference type="EMBL" id="CAUWAG010000004">
    <property type="protein sequence ID" value="CAJ2502152.1"/>
    <property type="molecule type" value="Genomic_DNA"/>
</dbReference>
<reference evidence="2" key="1">
    <citation type="submission" date="2023-10" db="EMBL/GenBank/DDBJ databases">
        <authorList>
            <person name="Hackl T."/>
        </authorList>
    </citation>
    <scope>NUCLEOTIDE SEQUENCE</scope>
</reference>
<evidence type="ECO:0000313" key="2">
    <source>
        <dbReference type="EMBL" id="CAJ2502152.1"/>
    </source>
</evidence>
<protein>
    <submittedName>
        <fullName evidence="2">Uu.00g095460.m01.CDS01</fullName>
    </submittedName>
</protein>
<feature type="compositionally biased region" description="Polar residues" evidence="1">
    <location>
        <begin position="10"/>
        <end position="20"/>
    </location>
</feature>
<keyword evidence="3" id="KW-1185">Reference proteome</keyword>
<proteinExistence type="predicted"/>
<accession>A0AAI8VCR4</accession>
<dbReference type="Proteomes" id="UP001295740">
    <property type="component" value="Unassembled WGS sequence"/>
</dbReference>
<organism evidence="2 3">
    <name type="scientific">Anthostomella pinea</name>
    <dbReference type="NCBI Taxonomy" id="933095"/>
    <lineage>
        <taxon>Eukaryota</taxon>
        <taxon>Fungi</taxon>
        <taxon>Dikarya</taxon>
        <taxon>Ascomycota</taxon>
        <taxon>Pezizomycotina</taxon>
        <taxon>Sordariomycetes</taxon>
        <taxon>Xylariomycetidae</taxon>
        <taxon>Xylariales</taxon>
        <taxon>Xylariaceae</taxon>
        <taxon>Anthostomella</taxon>
    </lineage>
</organism>
<dbReference type="AlphaFoldDB" id="A0AAI8VCR4"/>